<evidence type="ECO:0000313" key="3">
    <source>
        <dbReference type="Proteomes" id="UP000235388"/>
    </source>
</evidence>
<protein>
    <submittedName>
        <fullName evidence="2">Uncharacterized protein</fullName>
    </submittedName>
</protein>
<dbReference type="EMBL" id="PGCJ01000053">
    <property type="protein sequence ID" value="PLW53977.1"/>
    <property type="molecule type" value="Genomic_DNA"/>
</dbReference>
<organism evidence="2 3">
    <name type="scientific">Puccinia coronata f. sp. avenae</name>
    <dbReference type="NCBI Taxonomy" id="200324"/>
    <lineage>
        <taxon>Eukaryota</taxon>
        <taxon>Fungi</taxon>
        <taxon>Dikarya</taxon>
        <taxon>Basidiomycota</taxon>
        <taxon>Pucciniomycotina</taxon>
        <taxon>Pucciniomycetes</taxon>
        <taxon>Pucciniales</taxon>
        <taxon>Pucciniaceae</taxon>
        <taxon>Puccinia</taxon>
    </lineage>
</organism>
<feature type="compositionally biased region" description="Basic residues" evidence="1">
    <location>
        <begin position="100"/>
        <end position="116"/>
    </location>
</feature>
<dbReference type="OrthoDB" id="2507391at2759"/>
<name>A0A2N5VVE9_9BASI</name>
<sequence>MRGDKATLEKRRFTSWRVLLFDPTLGPLGGAPRAGPWFQASMYRLHGHAPPLGCAIRQLSMKGNLVFDSRRACSRVTTTIQSRNTRRATRLISPLPLQRTHKRRCAQKGNASRRRAQPSLGNFRKHQQPPTAAHQQLIEPQGTAMPNAGNAPHGIINKTLDDYEKVVARIANDPEFIQPYQPDRRIIWKDEKFYPKSNFTAKKQKLLRKLSHIHIISTMWLSPRQVKELTEQFGFYRKENRYTSDETSIVLKHLESFLAENNTTKAALLEGLKSRKKVPEYFFVDIARDLLWRDWNSIKAHLKTHCYLDRKVAIPAGSHVRSIGSEDSRLLEVMRRPEYQLEPGATLPAKIWKMISLEVGAKSEDYRKIQRRWTEILRPAVLNRGHFPQFVNGDWLTLLKLLLRAKFSGSTGFKWEKVAFSPFSGIRLRREFEGTRLSYCTGAELAQGIRSEIEEFSQMGSDELNSAIHVKLRRASVNYDVLTFLRIDWH</sequence>
<evidence type="ECO:0000256" key="1">
    <source>
        <dbReference type="SAM" id="MobiDB-lite"/>
    </source>
</evidence>
<dbReference type="AlphaFoldDB" id="A0A2N5VVE9"/>
<dbReference type="Proteomes" id="UP000235388">
    <property type="component" value="Unassembled WGS sequence"/>
</dbReference>
<accession>A0A2N5VVE9</accession>
<keyword evidence="3" id="KW-1185">Reference proteome</keyword>
<comment type="caution">
    <text evidence="2">The sequence shown here is derived from an EMBL/GenBank/DDBJ whole genome shotgun (WGS) entry which is preliminary data.</text>
</comment>
<evidence type="ECO:0000313" key="2">
    <source>
        <dbReference type="EMBL" id="PLW53977.1"/>
    </source>
</evidence>
<feature type="region of interest" description="Disordered" evidence="1">
    <location>
        <begin position="100"/>
        <end position="135"/>
    </location>
</feature>
<proteinExistence type="predicted"/>
<reference evidence="2 3" key="1">
    <citation type="submission" date="2017-11" db="EMBL/GenBank/DDBJ databases">
        <title>De novo assembly and phasing of dikaryotic genomes from two isolates of Puccinia coronata f. sp. avenae, the causal agent of oat crown rust.</title>
        <authorList>
            <person name="Miller M.E."/>
            <person name="Zhang Y."/>
            <person name="Omidvar V."/>
            <person name="Sperschneider J."/>
            <person name="Schwessinger B."/>
            <person name="Raley C."/>
            <person name="Palmer J.M."/>
            <person name="Garnica D."/>
            <person name="Upadhyaya N."/>
            <person name="Rathjen J."/>
            <person name="Taylor J.M."/>
            <person name="Park R.F."/>
            <person name="Dodds P.N."/>
            <person name="Hirsch C.D."/>
            <person name="Kianian S.F."/>
            <person name="Figueroa M."/>
        </authorList>
    </citation>
    <scope>NUCLEOTIDE SEQUENCE [LARGE SCALE GENOMIC DNA]</scope>
    <source>
        <strain evidence="2">12NC29</strain>
    </source>
</reference>
<gene>
    <name evidence="2" type="ORF">PCANC_06844</name>
</gene>